<dbReference type="PROSITE" id="PS51228">
    <property type="entry name" value="ACB_2"/>
    <property type="match status" value="1"/>
</dbReference>
<dbReference type="AlphaFoldDB" id="A0A1M6ABY9"/>
<dbReference type="OrthoDB" id="981216at2"/>
<dbReference type="SUPFAM" id="SSF47027">
    <property type="entry name" value="Acyl-CoA binding protein"/>
    <property type="match status" value="1"/>
</dbReference>
<dbReference type="STRING" id="579105.SAMN04488096_101191"/>
<dbReference type="InterPro" id="IPR014352">
    <property type="entry name" value="FERM/acyl-CoA-bd_prot_sf"/>
</dbReference>
<dbReference type="RefSeq" id="WP_073147303.1">
    <property type="nucleotide sequence ID" value="NZ_FQYY01000001.1"/>
</dbReference>
<feature type="domain" description="ACB" evidence="1">
    <location>
        <begin position="8"/>
        <end position="91"/>
    </location>
</feature>
<reference evidence="2 3" key="1">
    <citation type="submission" date="2016-11" db="EMBL/GenBank/DDBJ databases">
        <authorList>
            <person name="Jaros S."/>
            <person name="Januszkiewicz K."/>
            <person name="Wedrychowicz H."/>
        </authorList>
    </citation>
    <scope>NUCLEOTIDE SEQUENCE [LARGE SCALE GENOMIC DNA]</scope>
    <source>
        <strain evidence="2 3">DSM 21425</strain>
    </source>
</reference>
<evidence type="ECO:0000313" key="2">
    <source>
        <dbReference type="EMBL" id="SHI33908.1"/>
    </source>
</evidence>
<dbReference type="EMBL" id="FQYY01000001">
    <property type="protein sequence ID" value="SHI33908.1"/>
    <property type="molecule type" value="Genomic_DNA"/>
</dbReference>
<protein>
    <submittedName>
        <fullName evidence="2">Acyl-CoA-binding protein</fullName>
    </submittedName>
</protein>
<keyword evidence="3" id="KW-1185">Reference proteome</keyword>
<proteinExistence type="predicted"/>
<gene>
    <name evidence="2" type="ORF">SAMN04488096_101191</name>
</gene>
<dbReference type="Pfam" id="PF00887">
    <property type="entry name" value="ACBP"/>
    <property type="match status" value="1"/>
</dbReference>
<dbReference type="InterPro" id="IPR000582">
    <property type="entry name" value="Acyl-CoA-binding_protein"/>
</dbReference>
<dbReference type="Proteomes" id="UP000184225">
    <property type="component" value="Unassembled WGS sequence"/>
</dbReference>
<organism evidence="2 3">
    <name type="scientific">Mesonia phycicola</name>
    <dbReference type="NCBI Taxonomy" id="579105"/>
    <lineage>
        <taxon>Bacteria</taxon>
        <taxon>Pseudomonadati</taxon>
        <taxon>Bacteroidota</taxon>
        <taxon>Flavobacteriia</taxon>
        <taxon>Flavobacteriales</taxon>
        <taxon>Flavobacteriaceae</taxon>
        <taxon>Mesonia</taxon>
    </lineage>
</organism>
<dbReference type="InterPro" id="IPR035984">
    <property type="entry name" value="Acyl-CoA-binding_sf"/>
</dbReference>
<evidence type="ECO:0000259" key="1">
    <source>
        <dbReference type="PROSITE" id="PS51228"/>
    </source>
</evidence>
<accession>A0A1M6ABY9</accession>
<dbReference type="Gene3D" id="1.20.80.10">
    <property type="match status" value="1"/>
</dbReference>
<sequence length="91" mass="10737">MTKSKKQLDLEFEEAYHKASKTDLRFPPDVRLHFYAYYKRATKDNSTHKEENLGSRLISAFKMNALFQTKGISKDQAKQKYIDLVNKYITD</sequence>
<evidence type="ECO:0000313" key="3">
    <source>
        <dbReference type="Proteomes" id="UP000184225"/>
    </source>
</evidence>
<name>A0A1M6ABY9_9FLAO</name>
<dbReference type="GO" id="GO:0000062">
    <property type="term" value="F:fatty-acyl-CoA binding"/>
    <property type="evidence" value="ECO:0007669"/>
    <property type="project" value="InterPro"/>
</dbReference>